<sequence>FEIAVQNLARQLLQDDTIPAFQILLRSNETIHDLRKLNSEHISQLVRVSGIIIAATNLSAKATNIQIMCKTCRKCKMLPVPGGFSGIQLPRACDSDPSGIGPKDCGLDPYVVIHDKCTFVDQQVLKLQESPELLPVGDLPRHITVHVDRYLTNKVIPGRRVTIVGIYDIFQNSSSK</sequence>
<gene>
    <name evidence="1" type="ORF">SPELUC_LOCUS16032</name>
</gene>
<protein>
    <submittedName>
        <fullName evidence="1">17982_t:CDS:1</fullName>
    </submittedName>
</protein>
<dbReference type="Proteomes" id="UP000789366">
    <property type="component" value="Unassembled WGS sequence"/>
</dbReference>
<keyword evidence="2" id="KW-1185">Reference proteome</keyword>
<reference evidence="1" key="1">
    <citation type="submission" date="2021-06" db="EMBL/GenBank/DDBJ databases">
        <authorList>
            <person name="Kallberg Y."/>
            <person name="Tangrot J."/>
            <person name="Rosling A."/>
        </authorList>
    </citation>
    <scope>NUCLEOTIDE SEQUENCE</scope>
    <source>
        <strain evidence="1">28 12/20/2015</strain>
    </source>
</reference>
<feature type="non-terminal residue" evidence="1">
    <location>
        <position position="1"/>
    </location>
</feature>
<evidence type="ECO:0000313" key="2">
    <source>
        <dbReference type="Proteomes" id="UP000789366"/>
    </source>
</evidence>
<proteinExistence type="predicted"/>
<organism evidence="1 2">
    <name type="scientific">Cetraspora pellucida</name>
    <dbReference type="NCBI Taxonomy" id="1433469"/>
    <lineage>
        <taxon>Eukaryota</taxon>
        <taxon>Fungi</taxon>
        <taxon>Fungi incertae sedis</taxon>
        <taxon>Mucoromycota</taxon>
        <taxon>Glomeromycotina</taxon>
        <taxon>Glomeromycetes</taxon>
        <taxon>Diversisporales</taxon>
        <taxon>Gigasporaceae</taxon>
        <taxon>Cetraspora</taxon>
    </lineage>
</organism>
<dbReference type="EMBL" id="CAJVPW010056690">
    <property type="protein sequence ID" value="CAG8775327.1"/>
    <property type="molecule type" value="Genomic_DNA"/>
</dbReference>
<name>A0ACA9R3E8_9GLOM</name>
<accession>A0ACA9R3E8</accession>
<feature type="non-terminal residue" evidence="1">
    <location>
        <position position="176"/>
    </location>
</feature>
<comment type="caution">
    <text evidence="1">The sequence shown here is derived from an EMBL/GenBank/DDBJ whole genome shotgun (WGS) entry which is preliminary data.</text>
</comment>
<evidence type="ECO:0000313" key="1">
    <source>
        <dbReference type="EMBL" id="CAG8775327.1"/>
    </source>
</evidence>